<dbReference type="InterPro" id="IPR027417">
    <property type="entry name" value="P-loop_NTPase"/>
</dbReference>
<dbReference type="Gene3D" id="3.40.50.300">
    <property type="entry name" value="P-loop containing nucleotide triphosphate hydrolases"/>
    <property type="match status" value="1"/>
</dbReference>
<dbReference type="PANTHER" id="PTHR46844:SF1">
    <property type="entry name" value="SLR5058 PROTEIN"/>
    <property type="match status" value="1"/>
</dbReference>
<evidence type="ECO:0000256" key="2">
    <source>
        <dbReference type="ARBA" id="ARBA00022840"/>
    </source>
</evidence>
<dbReference type="Pfam" id="PF05729">
    <property type="entry name" value="NACHT"/>
    <property type="match status" value="1"/>
</dbReference>
<protein>
    <recommendedName>
        <fullName evidence="3">NACHT domain-containing protein</fullName>
    </recommendedName>
</protein>
<keyword evidence="2" id="KW-0067">ATP-binding</keyword>
<dbReference type="InParanoid" id="A0A1X7SYE1"/>
<reference evidence="4" key="1">
    <citation type="submission" date="2017-05" db="UniProtKB">
        <authorList>
            <consortium name="EnsemblMetazoa"/>
        </authorList>
    </citation>
    <scope>IDENTIFICATION</scope>
</reference>
<dbReference type="PROSITE" id="PS50837">
    <property type="entry name" value="NACHT"/>
    <property type="match status" value="1"/>
</dbReference>
<dbReference type="Gene3D" id="3.80.10.10">
    <property type="entry name" value="Ribonuclease Inhibitor"/>
    <property type="match status" value="1"/>
</dbReference>
<proteinExistence type="predicted"/>
<evidence type="ECO:0000256" key="1">
    <source>
        <dbReference type="ARBA" id="ARBA00022741"/>
    </source>
</evidence>
<dbReference type="SUPFAM" id="SSF52047">
    <property type="entry name" value="RNI-like"/>
    <property type="match status" value="1"/>
</dbReference>
<dbReference type="InterPro" id="IPR032675">
    <property type="entry name" value="LRR_dom_sf"/>
</dbReference>
<dbReference type="GO" id="GO:0005524">
    <property type="term" value="F:ATP binding"/>
    <property type="evidence" value="ECO:0007669"/>
    <property type="project" value="UniProtKB-KW"/>
</dbReference>
<organism evidence="4">
    <name type="scientific">Amphimedon queenslandica</name>
    <name type="common">Sponge</name>
    <dbReference type="NCBI Taxonomy" id="400682"/>
    <lineage>
        <taxon>Eukaryota</taxon>
        <taxon>Metazoa</taxon>
        <taxon>Porifera</taxon>
        <taxon>Demospongiae</taxon>
        <taxon>Heteroscleromorpha</taxon>
        <taxon>Haplosclerida</taxon>
        <taxon>Niphatidae</taxon>
        <taxon>Amphimedon</taxon>
    </lineage>
</organism>
<dbReference type="InterPro" id="IPR007111">
    <property type="entry name" value="NACHT_NTPase"/>
</dbReference>
<evidence type="ECO:0000259" key="3">
    <source>
        <dbReference type="PROSITE" id="PS50837"/>
    </source>
</evidence>
<dbReference type="SUPFAM" id="SSF52540">
    <property type="entry name" value="P-loop containing nucleoside triphosphate hydrolases"/>
    <property type="match status" value="1"/>
</dbReference>
<accession>A0A1X7SYE1</accession>
<sequence>MYSLTGENESKKTGKLLITLQATLESSLNPEQYLIDICHVLINQQHRTLTDIATSILHQLGQSIPDNVTSISSIPDDVQGYADNMRQHYKHQPIVATDWPPRIGKDYYGRLALVEKQDSSTQAESAWHMLRGQVDKTVKLTENKEISVEDVLQPTDSSLSLRVVIDGPPGIGKTTLCRKLLNIWSNGPLVHQQYDLVLYCPLRNSKIATATTLADLFEYRCYEVPMVAEWFEKRNGEGLLIIFDGWDELSEQLRQSSLAASIIHRKQLDQCSVIVTSRSYASSSLLEIMSNLSRHVQVIGFSKEEISTVIIQTLQKDTKLAQELIDENTEQDTDDDTEKVETDKKPKLEYKSHFTTTQSSKDSQLVVKLINDLKFLNLPQLKILHLIMRHPTIPTVDNTYYTDKCTELEKCIEMNSTLQEMKIEYIGENEITSTIISVIRGVTRNKTITSLTIHVDGDDDDPPPPPLPDGVIEQLLKDNNTLQALSLYIPDKLSSSLNIVEVNTPLTALEIGGQWSSSKLMTSSLLPHIKGLHCLILHDPYPPHLLFLSHPSLHTLTLPLDTAESAIELFTILQTNTTLKALSVEIEEERVYTSSMGTSLQDMLTQNETLKYLEIDKYGDIPSSFLSFLTTGLRHNTSLQQLSVSISLNEEIRTFINFISQKNNLTELKVNFEPDQSYSNCSKEEKEQIMTPLFYEQTTEDTV</sequence>
<dbReference type="eggNOG" id="ENOG502QTJW">
    <property type="taxonomic scope" value="Eukaryota"/>
</dbReference>
<name>A0A1X7SYE1_AMPQE</name>
<dbReference type="PANTHER" id="PTHR46844">
    <property type="entry name" value="SLR5058 PROTEIN"/>
    <property type="match status" value="1"/>
</dbReference>
<dbReference type="AlphaFoldDB" id="A0A1X7SYE1"/>
<evidence type="ECO:0000313" key="4">
    <source>
        <dbReference type="EnsemblMetazoa" id="Aqu2.1.07194_001"/>
    </source>
</evidence>
<dbReference type="EnsemblMetazoa" id="Aqu2.1.07194_001">
    <property type="protein sequence ID" value="Aqu2.1.07194_001"/>
    <property type="gene ID" value="Aqu2.1.07194"/>
</dbReference>
<keyword evidence="1" id="KW-0547">Nucleotide-binding</keyword>
<feature type="domain" description="NACHT" evidence="3">
    <location>
        <begin position="161"/>
        <end position="281"/>
    </location>
</feature>